<comment type="similarity">
    <text evidence="1">Belongs to the cytochrome P450 family.</text>
</comment>
<evidence type="ECO:0000313" key="2">
    <source>
        <dbReference type="EMBL" id="MFC4424696.1"/>
    </source>
</evidence>
<reference evidence="3" key="1">
    <citation type="journal article" date="2019" name="Int. J. Syst. Evol. Microbiol.">
        <title>The Global Catalogue of Microorganisms (GCM) 10K type strain sequencing project: providing services to taxonomists for standard genome sequencing and annotation.</title>
        <authorList>
            <consortium name="The Broad Institute Genomics Platform"/>
            <consortium name="The Broad Institute Genome Sequencing Center for Infectious Disease"/>
            <person name="Wu L."/>
            <person name="Ma J."/>
        </authorList>
    </citation>
    <scope>NUCLEOTIDE SEQUENCE [LARGE SCALE GENOMIC DNA]</scope>
    <source>
        <strain evidence="3">CCUG 56029</strain>
    </source>
</reference>
<dbReference type="InterPro" id="IPR036396">
    <property type="entry name" value="Cyt_P450_sf"/>
</dbReference>
<dbReference type="SUPFAM" id="SSF48264">
    <property type="entry name" value="Cytochrome P450"/>
    <property type="match status" value="1"/>
</dbReference>
<dbReference type="CDD" id="cd20625">
    <property type="entry name" value="CYP164-like"/>
    <property type="match status" value="1"/>
</dbReference>
<dbReference type="PRINTS" id="PR00385">
    <property type="entry name" value="P450"/>
</dbReference>
<dbReference type="Gene3D" id="1.10.630.10">
    <property type="entry name" value="Cytochrome P450"/>
    <property type="match status" value="1"/>
</dbReference>
<dbReference type="PANTHER" id="PTHR46696">
    <property type="entry name" value="P450, PUTATIVE (EUROFUNG)-RELATED"/>
    <property type="match status" value="1"/>
</dbReference>
<dbReference type="Pfam" id="PF00067">
    <property type="entry name" value="p450"/>
    <property type="match status" value="2"/>
</dbReference>
<dbReference type="PRINTS" id="PR00359">
    <property type="entry name" value="BP450"/>
</dbReference>
<keyword evidence="3" id="KW-1185">Reference proteome</keyword>
<proteinExistence type="inferred from homology"/>
<protein>
    <submittedName>
        <fullName evidence="2">Cytochrome P450</fullName>
    </submittedName>
</protein>
<evidence type="ECO:0000313" key="3">
    <source>
        <dbReference type="Proteomes" id="UP001595998"/>
    </source>
</evidence>
<accession>A0ABV8XGI9</accession>
<evidence type="ECO:0000256" key="1">
    <source>
        <dbReference type="ARBA" id="ARBA00010617"/>
    </source>
</evidence>
<dbReference type="RefSeq" id="WP_380035023.1">
    <property type="nucleotide sequence ID" value="NZ_JBHSEH010000002.1"/>
</dbReference>
<gene>
    <name evidence="2" type="ORF">ACFOZ9_00625</name>
</gene>
<dbReference type="EMBL" id="JBHSEH010000002">
    <property type="protein sequence ID" value="MFC4424696.1"/>
    <property type="molecule type" value="Genomic_DNA"/>
</dbReference>
<dbReference type="PANTHER" id="PTHR46696:SF1">
    <property type="entry name" value="CYTOCHROME P450 YJIB-RELATED"/>
    <property type="match status" value="1"/>
</dbReference>
<organism evidence="2 3">
    <name type="scientific">Deinococcus navajonensis</name>
    <dbReference type="NCBI Taxonomy" id="309884"/>
    <lineage>
        <taxon>Bacteria</taxon>
        <taxon>Thermotogati</taxon>
        <taxon>Deinococcota</taxon>
        <taxon>Deinococci</taxon>
        <taxon>Deinococcales</taxon>
        <taxon>Deinococcaceae</taxon>
        <taxon>Deinococcus</taxon>
    </lineage>
</organism>
<name>A0ABV8XGI9_9DEIO</name>
<dbReference type="Proteomes" id="UP001595998">
    <property type="component" value="Unassembled WGS sequence"/>
</dbReference>
<comment type="caution">
    <text evidence="2">The sequence shown here is derived from an EMBL/GenBank/DDBJ whole genome shotgun (WGS) entry which is preliminary data.</text>
</comment>
<sequence length="415" mass="43933">MTQASGASAPAVQAALQALWHPGAVRDPYPGYEAVRSLSSGGVLPLLEWNAVFVTGHAANSALLRSPAARSGAWLAGAPGDTDALRLLKPMMLFHDGAAHARLRGLVQAAFTPRVVAEQRELVRALLAELLSALPNDTETDLVANLAAPLPARVIMHMLGLGGDDEARFIRWTQSVADLLGGADRSPELMGRIEADAREMRAYFRDLADELRAQPRPGLLSALAAAEDGGERLSSDELLSNAVLLLAAGHETTSNLIPGGLLELSRQPAAWAALVAQPEHPNVADELLRIVSPVQYDGRTLAEPVSLPGVTLPAGLHVQLLLGAANRDPEVFPEPGCINWERPNSARHLAFAAGAHYCLGASLARLEIRETFAALATRFPGLTVTDPNPPFKANPVLRGVSTLKVHLNGPVHSPV</sequence>
<dbReference type="InterPro" id="IPR001128">
    <property type="entry name" value="Cyt_P450"/>
</dbReference>
<dbReference type="InterPro" id="IPR002397">
    <property type="entry name" value="Cyt_P450_B"/>
</dbReference>